<dbReference type="EMBL" id="CP162599">
    <property type="protein sequence ID" value="XDK33259.1"/>
    <property type="molecule type" value="Genomic_DNA"/>
</dbReference>
<dbReference type="InterPro" id="IPR011060">
    <property type="entry name" value="RibuloseP-bd_barrel"/>
</dbReference>
<dbReference type="InterPro" id="IPR045186">
    <property type="entry name" value="Indole-3-glycerol_P_synth"/>
</dbReference>
<evidence type="ECO:0000256" key="3">
    <source>
        <dbReference type="ARBA" id="ARBA00008737"/>
    </source>
</evidence>
<evidence type="ECO:0000256" key="1">
    <source>
        <dbReference type="ARBA" id="ARBA00001633"/>
    </source>
</evidence>
<proteinExistence type="inferred from homology"/>
<dbReference type="PANTHER" id="PTHR22854">
    <property type="entry name" value="TRYPTOPHAN BIOSYNTHESIS PROTEIN"/>
    <property type="match status" value="1"/>
</dbReference>
<dbReference type="FunFam" id="3.20.20.70:FF:000024">
    <property type="entry name" value="Indole-3-glycerol phosphate synthase"/>
    <property type="match status" value="1"/>
</dbReference>
<name>A0AB39HRC1_9BACI</name>
<dbReference type="Pfam" id="PF00218">
    <property type="entry name" value="IGPS"/>
    <property type="match status" value="1"/>
</dbReference>
<keyword evidence="4 9" id="KW-0028">Amino-acid biosynthesis</keyword>
<dbReference type="NCBIfam" id="NF001371">
    <property type="entry name" value="PRK00278.1-3"/>
    <property type="match status" value="1"/>
</dbReference>
<dbReference type="EC" id="4.1.1.48" evidence="9"/>
<comment type="pathway">
    <text evidence="2 9">Amino-acid biosynthesis; L-tryptophan biosynthesis; L-tryptophan from chorismate: step 4/5.</text>
</comment>
<evidence type="ECO:0000256" key="7">
    <source>
        <dbReference type="ARBA" id="ARBA00023141"/>
    </source>
</evidence>
<evidence type="ECO:0000259" key="10">
    <source>
        <dbReference type="Pfam" id="PF00218"/>
    </source>
</evidence>
<reference evidence="11" key="1">
    <citation type="submission" date="2024-07" db="EMBL/GenBank/DDBJ databases">
        <title>Halotolerant mesophilic bacterium Ornithinibacillus sp. 4-3, sp. nov., isolated from soil.</title>
        <authorList>
            <person name="Sidarenka A.V."/>
            <person name="Guliayeva D.E."/>
            <person name="Leanovich S.I."/>
            <person name="Hileuskaya K.S."/>
            <person name="Akhremchuk A.E."/>
            <person name="Sikolenko M.A."/>
            <person name="Valentovich L.N."/>
        </authorList>
    </citation>
    <scope>NUCLEOTIDE SEQUENCE</scope>
    <source>
        <strain evidence="11">4-3</strain>
    </source>
</reference>
<accession>A0AB39HRC1</accession>
<dbReference type="RefSeq" id="WP_368653941.1">
    <property type="nucleotide sequence ID" value="NZ_CP162599.1"/>
</dbReference>
<keyword evidence="5 9" id="KW-0210">Decarboxylase</keyword>
<dbReference type="PANTHER" id="PTHR22854:SF2">
    <property type="entry name" value="INDOLE-3-GLYCEROL-PHOSPHATE SYNTHASE"/>
    <property type="match status" value="1"/>
</dbReference>
<protein>
    <recommendedName>
        <fullName evidence="9">Indole-3-glycerol phosphate synthase</fullName>
        <shortName evidence="9">IGPS</shortName>
        <ecNumber evidence="9">4.1.1.48</ecNumber>
    </recommendedName>
</protein>
<evidence type="ECO:0000256" key="5">
    <source>
        <dbReference type="ARBA" id="ARBA00022793"/>
    </source>
</evidence>
<evidence type="ECO:0000313" key="11">
    <source>
        <dbReference type="EMBL" id="XDK33259.1"/>
    </source>
</evidence>
<organism evidence="11">
    <name type="scientific">Ornithinibacillus sp. 4-3</name>
    <dbReference type="NCBI Taxonomy" id="3231488"/>
    <lineage>
        <taxon>Bacteria</taxon>
        <taxon>Bacillati</taxon>
        <taxon>Bacillota</taxon>
        <taxon>Bacilli</taxon>
        <taxon>Bacillales</taxon>
        <taxon>Bacillaceae</taxon>
        <taxon>Ornithinibacillus</taxon>
    </lineage>
</organism>
<feature type="domain" description="Indole-3-glycerol phosphate synthase" evidence="10">
    <location>
        <begin position="4"/>
        <end position="250"/>
    </location>
</feature>
<dbReference type="InterPro" id="IPR013798">
    <property type="entry name" value="Indole-3-glycerol_P_synth_dom"/>
</dbReference>
<dbReference type="AlphaFoldDB" id="A0AB39HRC1"/>
<dbReference type="InterPro" id="IPR013785">
    <property type="entry name" value="Aldolase_TIM"/>
</dbReference>
<dbReference type="GO" id="GO:0004425">
    <property type="term" value="F:indole-3-glycerol-phosphate synthase activity"/>
    <property type="evidence" value="ECO:0007669"/>
    <property type="project" value="UniProtKB-UniRule"/>
</dbReference>
<dbReference type="NCBIfam" id="NF001377">
    <property type="entry name" value="PRK00278.2-4"/>
    <property type="match status" value="1"/>
</dbReference>
<evidence type="ECO:0000256" key="2">
    <source>
        <dbReference type="ARBA" id="ARBA00004696"/>
    </source>
</evidence>
<dbReference type="SUPFAM" id="SSF51366">
    <property type="entry name" value="Ribulose-phoshate binding barrel"/>
    <property type="match status" value="1"/>
</dbReference>
<dbReference type="HAMAP" id="MF_00134_A">
    <property type="entry name" value="IGPS_A"/>
    <property type="match status" value="1"/>
</dbReference>
<gene>
    <name evidence="9 11" type="primary">trpC</name>
    <name evidence="11" type="ORF">AB4Y30_02505</name>
</gene>
<dbReference type="Gene3D" id="3.20.20.70">
    <property type="entry name" value="Aldolase class I"/>
    <property type="match status" value="1"/>
</dbReference>
<dbReference type="HAMAP" id="MF_00134_B">
    <property type="entry name" value="IGPS_B"/>
    <property type="match status" value="1"/>
</dbReference>
<dbReference type="InterPro" id="IPR001468">
    <property type="entry name" value="Indole-3-GlycerolPSynthase_CS"/>
</dbReference>
<dbReference type="GO" id="GO:0004640">
    <property type="term" value="F:phosphoribosylanthranilate isomerase activity"/>
    <property type="evidence" value="ECO:0007669"/>
    <property type="project" value="TreeGrafter"/>
</dbReference>
<dbReference type="CDD" id="cd00331">
    <property type="entry name" value="IGPS"/>
    <property type="match status" value="1"/>
</dbReference>
<keyword evidence="6 9" id="KW-0822">Tryptophan biosynthesis</keyword>
<evidence type="ECO:0000256" key="9">
    <source>
        <dbReference type="HAMAP-Rule" id="MF_00134"/>
    </source>
</evidence>
<dbReference type="PROSITE" id="PS00614">
    <property type="entry name" value="IGPS"/>
    <property type="match status" value="1"/>
</dbReference>
<evidence type="ECO:0000256" key="8">
    <source>
        <dbReference type="ARBA" id="ARBA00023239"/>
    </source>
</evidence>
<evidence type="ECO:0000256" key="6">
    <source>
        <dbReference type="ARBA" id="ARBA00022822"/>
    </source>
</evidence>
<comment type="catalytic activity">
    <reaction evidence="1 9">
        <text>1-(2-carboxyphenylamino)-1-deoxy-D-ribulose 5-phosphate + H(+) = (1S,2R)-1-C-(indol-3-yl)glycerol 3-phosphate + CO2 + H2O</text>
        <dbReference type="Rhea" id="RHEA:23476"/>
        <dbReference type="ChEBI" id="CHEBI:15377"/>
        <dbReference type="ChEBI" id="CHEBI:15378"/>
        <dbReference type="ChEBI" id="CHEBI:16526"/>
        <dbReference type="ChEBI" id="CHEBI:58613"/>
        <dbReference type="ChEBI" id="CHEBI:58866"/>
        <dbReference type="EC" id="4.1.1.48"/>
    </reaction>
</comment>
<evidence type="ECO:0000256" key="4">
    <source>
        <dbReference type="ARBA" id="ARBA00022605"/>
    </source>
</evidence>
<comment type="similarity">
    <text evidence="3 9">Belongs to the TrpC family.</text>
</comment>
<keyword evidence="7 9" id="KW-0057">Aromatic amino acid biosynthesis</keyword>
<dbReference type="GO" id="GO:0000162">
    <property type="term" value="P:L-tryptophan biosynthetic process"/>
    <property type="evidence" value="ECO:0007669"/>
    <property type="project" value="UniProtKB-UniRule"/>
</dbReference>
<sequence length="259" mass="29168">MTILDKILIEKAKEVEKLKEKTYDTASTYTGQTFRERIRSSHMNIISEIKRSSPSKGEIQMDVNPIEQAKTYEAHGATAISVLTDEPFFNGSMEDLRAVREVVNIPILCKDFMIHPVQIDRAKEAGANIILLIVAALQHNKLFHLYEYAKSLDLEVLVEVHNEDEMERALDLGADIIGINNRDLKTFEVDLETTDYLASMVIDPETIVISESGIRTKEDVETVAKAGANVILVGETFMRSNNLQATFEELQIPLKNTED</sequence>
<keyword evidence="8 9" id="KW-0456">Lyase</keyword>